<organism evidence="2 3">
    <name type="scientific">Chitinilyticum piscinae</name>
    <dbReference type="NCBI Taxonomy" id="2866724"/>
    <lineage>
        <taxon>Bacteria</taxon>
        <taxon>Pseudomonadati</taxon>
        <taxon>Pseudomonadota</taxon>
        <taxon>Betaproteobacteria</taxon>
        <taxon>Neisseriales</taxon>
        <taxon>Chitinibacteraceae</taxon>
        <taxon>Chitinilyticum</taxon>
    </lineage>
</organism>
<dbReference type="NCBIfam" id="TIGR02532">
    <property type="entry name" value="IV_pilin_GFxxxE"/>
    <property type="match status" value="1"/>
</dbReference>
<comment type="caution">
    <text evidence="2">The sequence shown here is derived from an EMBL/GenBank/DDBJ whole genome shotgun (WGS) entry which is preliminary data.</text>
</comment>
<dbReference type="InterPro" id="IPR045584">
    <property type="entry name" value="Pilin-like"/>
</dbReference>
<dbReference type="SUPFAM" id="SSF54523">
    <property type="entry name" value="Pili subunits"/>
    <property type="match status" value="1"/>
</dbReference>
<feature type="transmembrane region" description="Helical" evidence="1">
    <location>
        <begin position="6"/>
        <end position="27"/>
    </location>
</feature>
<evidence type="ECO:0000313" key="3">
    <source>
        <dbReference type="Proteomes" id="UP000604481"/>
    </source>
</evidence>
<name>A0A8J7FGM7_9NEIS</name>
<keyword evidence="1" id="KW-0812">Transmembrane</keyword>
<dbReference type="AlphaFoldDB" id="A0A8J7FGM7"/>
<dbReference type="Pfam" id="PF07963">
    <property type="entry name" value="N_methyl"/>
    <property type="match status" value="1"/>
</dbReference>
<reference evidence="2 3" key="1">
    <citation type="submission" date="2020-10" db="EMBL/GenBank/DDBJ databases">
        <title>The genome sequence of Chitinilyticum litopenaei 4Y14.</title>
        <authorList>
            <person name="Liu Y."/>
        </authorList>
    </citation>
    <scope>NUCLEOTIDE SEQUENCE [LARGE SCALE GENOMIC DNA]</scope>
    <source>
        <strain evidence="2 3">4Y14</strain>
    </source>
</reference>
<evidence type="ECO:0000256" key="1">
    <source>
        <dbReference type="SAM" id="Phobius"/>
    </source>
</evidence>
<gene>
    <name evidence="2" type="ORF">INR99_00250</name>
</gene>
<sequence>MHKTLGFTLVELMVVVAILGILLAVGLSSYQERLRKESLNNIADTFAQAINNARSAGLAKSSDVFLSAKDGSSWCYGAHIAPPAAACDCTKDPSGADADKCDAAFTLQNNNTEISASFGDLAGNDIQIDSVRGLLNPSSVISVTFTNSAGDTAQVRIGSTGEARRIQ</sequence>
<keyword evidence="1" id="KW-0472">Membrane</keyword>
<accession>A0A8J7FGM7</accession>
<proteinExistence type="predicted"/>
<dbReference type="Proteomes" id="UP000604481">
    <property type="component" value="Unassembled WGS sequence"/>
</dbReference>
<evidence type="ECO:0000313" key="2">
    <source>
        <dbReference type="EMBL" id="MBE9607770.1"/>
    </source>
</evidence>
<keyword evidence="3" id="KW-1185">Reference proteome</keyword>
<dbReference type="Gene3D" id="3.30.700.10">
    <property type="entry name" value="Glycoprotein, Type 4 Pilin"/>
    <property type="match status" value="1"/>
</dbReference>
<dbReference type="InterPro" id="IPR012902">
    <property type="entry name" value="N_methyl_site"/>
</dbReference>
<keyword evidence="1" id="KW-1133">Transmembrane helix</keyword>
<protein>
    <submittedName>
        <fullName evidence="2">Type II secretion system protein</fullName>
    </submittedName>
</protein>
<dbReference type="EMBL" id="JADFUA010000001">
    <property type="protein sequence ID" value="MBE9607770.1"/>
    <property type="molecule type" value="Genomic_DNA"/>
</dbReference>